<proteinExistence type="predicted"/>
<evidence type="ECO:0000256" key="1">
    <source>
        <dbReference type="ARBA" id="ARBA00022490"/>
    </source>
</evidence>
<dbReference type="Proteomes" id="UP000321726">
    <property type="component" value="Unassembled WGS sequence"/>
</dbReference>
<feature type="compositionally biased region" description="Low complexity" evidence="4">
    <location>
        <begin position="480"/>
        <end position="492"/>
    </location>
</feature>
<keyword evidence="9" id="KW-1185">Reference proteome</keyword>
<sequence>MIDTHAEHPLNALEQRLATLVDGLREGYLREQRLTSELDSASRQQESLEQQLVEQQEQLAEVTRERDSLQASSAEQQQHRQTLEHRCEELQRACEELQLEREQLQQRCDERQQSLDELRQRHTEIEHRWQQAQSQLDEAAQQQARFAEAQADAQAQLNEQQQAQQARIGELEAELTQVRDERQQLADHNSELAEENRELDEQNRELEAHNARLRERVEHPEASSSSPTPMFSRSTRRAQGLAALIHHRPRHDQTSGDAEASEGQTPAGGEQQREAAAEEPRPQEEASASTESSVPEAEHSHPSTEAGESLPSNAEGALSPSPETGGDLSSAAEGNLSSGAEGSSTTLDADSRPAVEQGDLPFDKAPSPQSLLADWYQKYDQTFFKGHTRPLKVGIHEDLAAREPWPEKLVRRALACYVNLPRYLKSVREGADRIDLSGGVDGQVDAQAAEYAKRKLDRLQAERQQQGRRNKPARRGTGGKASAAGNKASASSREPEASPPAAGGAVRDAQSTSSPSPSAEAEPRGQREGGQREDSREGRLQRKLDALMARHNAN</sequence>
<feature type="region of interest" description="Disordered" evidence="4">
    <location>
        <begin position="459"/>
        <end position="554"/>
    </location>
</feature>
<feature type="compositionally biased region" description="Low complexity" evidence="4">
    <location>
        <begin position="223"/>
        <end position="233"/>
    </location>
</feature>
<evidence type="ECO:0000313" key="6">
    <source>
        <dbReference type="EMBL" id="GEN23284.1"/>
    </source>
</evidence>
<keyword evidence="2" id="KW-0694">RNA-binding</keyword>
<accession>A0A1M7EVZ6</accession>
<dbReference type="InterPro" id="IPR023529">
    <property type="entry name" value="ProQ"/>
</dbReference>
<dbReference type="InterPro" id="IPR016103">
    <property type="entry name" value="ProQ/FinO"/>
</dbReference>
<dbReference type="EMBL" id="FRCA01000004">
    <property type="protein sequence ID" value="SHL95861.1"/>
    <property type="molecule type" value="Genomic_DNA"/>
</dbReference>
<keyword evidence="1" id="KW-0963">Cytoplasm</keyword>
<dbReference type="Gene3D" id="1.10.287.1490">
    <property type="match status" value="1"/>
</dbReference>
<feature type="compositionally biased region" description="Low complexity" evidence="4">
    <location>
        <begin position="44"/>
        <end position="61"/>
    </location>
</feature>
<evidence type="ECO:0000313" key="8">
    <source>
        <dbReference type="Proteomes" id="UP000184123"/>
    </source>
</evidence>
<dbReference type="SUPFAM" id="SSF57997">
    <property type="entry name" value="Tropomyosin"/>
    <property type="match status" value="1"/>
</dbReference>
<dbReference type="EMBL" id="BJXU01000038">
    <property type="protein sequence ID" value="GEN23284.1"/>
    <property type="molecule type" value="Genomic_DNA"/>
</dbReference>
<dbReference type="InterPro" id="IPR036442">
    <property type="entry name" value="ProQ/FinO_sf"/>
</dbReference>
<evidence type="ECO:0000313" key="9">
    <source>
        <dbReference type="Proteomes" id="UP000321726"/>
    </source>
</evidence>
<feature type="compositionally biased region" description="Basic and acidic residues" evidence="4">
    <location>
        <begin position="271"/>
        <end position="284"/>
    </location>
</feature>
<dbReference type="Gene3D" id="1.10.1710.10">
    <property type="entry name" value="ProQ/FinO domain"/>
    <property type="match status" value="1"/>
</dbReference>
<evidence type="ECO:0000256" key="4">
    <source>
        <dbReference type="SAM" id="MobiDB-lite"/>
    </source>
</evidence>
<gene>
    <name evidence="6" type="ORF">HCU01_12330</name>
    <name evidence="7" type="ORF">SAMN05660971_01815</name>
</gene>
<feature type="compositionally biased region" description="Polar residues" evidence="4">
    <location>
        <begin position="335"/>
        <end position="348"/>
    </location>
</feature>
<name>A0A1M7EVZ6_9GAMM</name>
<protein>
    <submittedName>
        <fullName evidence="7">ProQ/FINO family protein</fullName>
    </submittedName>
</protein>
<evidence type="ECO:0000256" key="3">
    <source>
        <dbReference type="ARBA" id="ARBA00023186"/>
    </source>
</evidence>
<dbReference type="RefSeq" id="WP_073434872.1">
    <property type="nucleotide sequence ID" value="NZ_BJXU01000038.1"/>
</dbReference>
<reference evidence="6 9" key="2">
    <citation type="submission" date="2019-07" db="EMBL/GenBank/DDBJ databases">
        <title>Whole genome shotgun sequence of Halomonas cupida NBRC 102219.</title>
        <authorList>
            <person name="Hosoyama A."/>
            <person name="Uohara A."/>
            <person name="Ohji S."/>
            <person name="Ichikawa N."/>
        </authorList>
    </citation>
    <scope>NUCLEOTIDE SEQUENCE [LARGE SCALE GENOMIC DNA]</scope>
    <source>
        <strain evidence="6 9">NBRC 102219</strain>
    </source>
</reference>
<evidence type="ECO:0000259" key="5">
    <source>
        <dbReference type="SMART" id="SM00945"/>
    </source>
</evidence>
<keyword evidence="3" id="KW-0143">Chaperone</keyword>
<dbReference type="Pfam" id="PF04352">
    <property type="entry name" value="ProQ"/>
    <property type="match status" value="1"/>
</dbReference>
<dbReference type="GO" id="GO:0033592">
    <property type="term" value="F:RNA strand annealing activity"/>
    <property type="evidence" value="ECO:0007669"/>
    <property type="project" value="InterPro"/>
</dbReference>
<dbReference type="GO" id="GO:0005829">
    <property type="term" value="C:cytosol"/>
    <property type="evidence" value="ECO:0007669"/>
    <property type="project" value="TreeGrafter"/>
</dbReference>
<feature type="domain" description="ProQ/FinO" evidence="5">
    <location>
        <begin position="363"/>
        <end position="472"/>
    </location>
</feature>
<feature type="compositionally biased region" description="Basic and acidic residues" evidence="4">
    <location>
        <begin position="521"/>
        <end position="545"/>
    </location>
</feature>
<dbReference type="GO" id="GO:0034057">
    <property type="term" value="F:RNA strand-exchange activity"/>
    <property type="evidence" value="ECO:0007669"/>
    <property type="project" value="InterPro"/>
</dbReference>
<organism evidence="7 8">
    <name type="scientific">Halomonas cupida</name>
    <dbReference type="NCBI Taxonomy" id="44933"/>
    <lineage>
        <taxon>Bacteria</taxon>
        <taxon>Pseudomonadati</taxon>
        <taxon>Pseudomonadota</taxon>
        <taxon>Gammaproteobacteria</taxon>
        <taxon>Oceanospirillales</taxon>
        <taxon>Halomonadaceae</taxon>
        <taxon>Halomonas</taxon>
    </lineage>
</organism>
<dbReference type="Proteomes" id="UP000184123">
    <property type="component" value="Unassembled WGS sequence"/>
</dbReference>
<feature type="region of interest" description="Disordered" evidence="4">
    <location>
        <begin position="37"/>
        <end position="77"/>
    </location>
</feature>
<dbReference type="PANTHER" id="PTHR38106:SF1">
    <property type="entry name" value="RNA CHAPERONE PROQ"/>
    <property type="match status" value="1"/>
</dbReference>
<dbReference type="PANTHER" id="PTHR38106">
    <property type="entry name" value="RNA CHAPERONE PROQ"/>
    <property type="match status" value="1"/>
</dbReference>
<dbReference type="SMART" id="SM00945">
    <property type="entry name" value="ProQ"/>
    <property type="match status" value="1"/>
</dbReference>
<evidence type="ECO:0000313" key="7">
    <source>
        <dbReference type="EMBL" id="SHL95861.1"/>
    </source>
</evidence>
<dbReference type="STRING" id="44933.SAMN05660971_01815"/>
<feature type="region of interest" description="Disordered" evidence="4">
    <location>
        <begin position="213"/>
        <end position="366"/>
    </location>
</feature>
<dbReference type="SUPFAM" id="SSF48657">
    <property type="entry name" value="FinO-like"/>
    <property type="match status" value="1"/>
</dbReference>
<dbReference type="GO" id="GO:0010608">
    <property type="term" value="P:post-transcriptional regulation of gene expression"/>
    <property type="evidence" value="ECO:0007669"/>
    <property type="project" value="InterPro"/>
</dbReference>
<evidence type="ECO:0000256" key="2">
    <source>
        <dbReference type="ARBA" id="ARBA00022884"/>
    </source>
</evidence>
<reference evidence="7 8" key="1">
    <citation type="submission" date="2016-11" db="EMBL/GenBank/DDBJ databases">
        <authorList>
            <person name="Jaros S."/>
            <person name="Januszkiewicz K."/>
            <person name="Wedrychowicz H."/>
        </authorList>
    </citation>
    <scope>NUCLEOTIDE SEQUENCE [LARGE SCALE GENOMIC DNA]</scope>
    <source>
        <strain evidence="7 8">DSM 4740</strain>
    </source>
</reference>
<dbReference type="AlphaFoldDB" id="A0A1M7EVZ6"/>